<keyword evidence="19" id="KW-1185">Reference proteome</keyword>
<evidence type="ECO:0000313" key="19">
    <source>
        <dbReference type="Proteomes" id="UP000036406"/>
    </source>
</evidence>
<dbReference type="NCBIfam" id="NF008746">
    <property type="entry name" value="PRK11779.1"/>
    <property type="match status" value="1"/>
</dbReference>
<comment type="cofactor">
    <cofactor evidence="15">
        <name>Mg(2+)</name>
        <dbReference type="ChEBI" id="CHEBI:18420"/>
    </cofactor>
    <text evidence="15">Binds 2 Mg(2+) ions per monomer.</text>
</comment>
<protein>
    <recommendedName>
        <fullName evidence="3">Exodeoxyribonuclease I</fullName>
        <ecNumber evidence="2">3.1.11.1</ecNumber>
    </recommendedName>
    <alternativeName>
        <fullName evidence="12">DNA deoxyribophosphodiesterase</fullName>
    </alternativeName>
</protein>
<feature type="binding site" evidence="15">
    <location>
        <position position="205"/>
    </location>
    <ligand>
        <name>Mg(2+)</name>
        <dbReference type="ChEBI" id="CHEBI:18420"/>
        <label>2</label>
    </ligand>
</feature>
<dbReference type="KEGG" id="mpq:ABA45_12605"/>
<dbReference type="AlphaFoldDB" id="A0A0H4I2D2"/>
<gene>
    <name evidence="18" type="ORF">ABA45_12605</name>
</gene>
<dbReference type="CDD" id="cd06138">
    <property type="entry name" value="ExoI_N"/>
    <property type="match status" value="1"/>
</dbReference>
<evidence type="ECO:0000256" key="11">
    <source>
        <dbReference type="ARBA" id="ARBA00023204"/>
    </source>
</evidence>
<dbReference type="SMART" id="SM00479">
    <property type="entry name" value="EXOIII"/>
    <property type="match status" value="1"/>
</dbReference>
<dbReference type="EMBL" id="CP011494">
    <property type="protein sequence ID" value="AKO53146.1"/>
    <property type="molecule type" value="Genomic_DNA"/>
</dbReference>
<evidence type="ECO:0000256" key="5">
    <source>
        <dbReference type="ARBA" id="ARBA00022723"/>
    </source>
</evidence>
<dbReference type="InterPro" id="IPR036397">
    <property type="entry name" value="RNaseH_sf"/>
</dbReference>
<feature type="binding site" evidence="15">
    <location>
        <position position="34"/>
    </location>
    <ligand>
        <name>Mg(2+)</name>
        <dbReference type="ChEBI" id="CHEBI:18420"/>
        <label>1</label>
    </ligand>
</feature>
<keyword evidence="9 15" id="KW-0460">Magnesium</keyword>
<feature type="domain" description="ExoI C-terminal" evidence="17">
    <location>
        <begin position="382"/>
        <end position="504"/>
    </location>
</feature>
<dbReference type="SUPFAM" id="SSF53098">
    <property type="entry name" value="Ribonuclease H-like"/>
    <property type="match status" value="1"/>
</dbReference>
<dbReference type="Gene3D" id="1.20.1280.70">
    <property type="entry name" value="Exonuclease ExoI, domain 3"/>
    <property type="match status" value="1"/>
</dbReference>
<keyword evidence="4" id="KW-0540">Nuclease</keyword>
<keyword evidence="7" id="KW-0378">Hydrolase</keyword>
<evidence type="ECO:0000256" key="8">
    <source>
        <dbReference type="ARBA" id="ARBA00022839"/>
    </source>
</evidence>
<evidence type="ECO:0000256" key="7">
    <source>
        <dbReference type="ARBA" id="ARBA00022801"/>
    </source>
</evidence>
<keyword evidence="5 15" id="KW-0479">Metal-binding</keyword>
<evidence type="ECO:0000256" key="3">
    <source>
        <dbReference type="ARBA" id="ARBA00019900"/>
    </source>
</evidence>
<dbReference type="EC" id="3.1.11.1" evidence="2"/>
<dbReference type="PIRSF" id="PIRSF000977">
    <property type="entry name" value="Exodeoxyribonuclease_I"/>
    <property type="match status" value="1"/>
</dbReference>
<keyword evidence="11" id="KW-0234">DNA repair</keyword>
<evidence type="ECO:0000256" key="14">
    <source>
        <dbReference type="PIRSR" id="PIRSR000977-1"/>
    </source>
</evidence>
<proteinExistence type="predicted"/>
<dbReference type="GO" id="GO:0046872">
    <property type="term" value="F:metal ion binding"/>
    <property type="evidence" value="ECO:0007669"/>
    <property type="project" value="UniProtKB-KW"/>
</dbReference>
<dbReference type="GO" id="GO:0008310">
    <property type="term" value="F:single-stranded DNA 3'-5' DNA exonuclease activity"/>
    <property type="evidence" value="ECO:0007669"/>
    <property type="project" value="UniProtKB-EC"/>
</dbReference>
<sequence>MPATTGRWQYFLSEPAPYYLQELAVLIPTFYWHDYETFGVDPLHDRPCQFAGVRTDSELNIIEEPLVIFCRPADDYLPAPEACLITGITPQQATQEGYPEAEFITMINSTFSQPGTCVVGYNSLRFDDEVTRNTLYRNLLDPYGREWQNGNSRWDLIDVVRLAHTLRPDGIEWPLKPDGSPSFRLEDLARANGLEHGQAHDAMSDVTATLALARLIKERQPRLFEFALANKSKQAARKMLDTSTRKPVFHVSGKYPASQGSCALIAPVAEHASNKNQVIVYDLRENPDELINASVEQIRERVFTAQSALPEGVRRFPLKAIQLNKCPVLAPATMLAGLSPERLQQLNLDGEQMRRHLAILRQAGPDFGQRVAAAFERDHDNKLTDPDEQIYAGGFFSPSDRSQMDRALAITPQQLAESEFQFTDQRLAEMLFRYRARNYPDTLSADEMERWEQFREQRLTQPAKGWLSLAEYGAELQRLMAKPDVTRQQLHILEELHLYGEAISPYL</sequence>
<dbReference type="GO" id="GO:0006281">
    <property type="term" value="P:DNA repair"/>
    <property type="evidence" value="ECO:0007669"/>
    <property type="project" value="UniProtKB-KW"/>
</dbReference>
<dbReference type="GO" id="GO:0000175">
    <property type="term" value="F:3'-5'-RNA exonuclease activity"/>
    <property type="evidence" value="ECO:0007669"/>
    <property type="project" value="InterPro"/>
</dbReference>
<dbReference type="PROSITE" id="PS51785">
    <property type="entry name" value="EXOI_C"/>
    <property type="match status" value="1"/>
</dbReference>
<dbReference type="PROSITE" id="PS51784">
    <property type="entry name" value="EXOI_SH3"/>
    <property type="match status" value="1"/>
</dbReference>
<dbReference type="Pfam" id="PF08411">
    <property type="entry name" value="ExoI_SH3"/>
    <property type="match status" value="1"/>
</dbReference>
<evidence type="ECO:0000256" key="13">
    <source>
        <dbReference type="ARBA" id="ARBA00046792"/>
    </source>
</evidence>
<evidence type="ECO:0000256" key="12">
    <source>
        <dbReference type="ARBA" id="ARBA00031220"/>
    </source>
</evidence>
<evidence type="ECO:0000259" key="16">
    <source>
        <dbReference type="PROSITE" id="PS51784"/>
    </source>
</evidence>
<dbReference type="GO" id="GO:0003677">
    <property type="term" value="F:DNA binding"/>
    <property type="evidence" value="ECO:0007669"/>
    <property type="project" value="UniProtKB-KW"/>
</dbReference>
<dbReference type="PATRIC" id="fig|330734.3.peg.2641"/>
<keyword evidence="8 18" id="KW-0269">Exonuclease</keyword>
<dbReference type="Pfam" id="PF00929">
    <property type="entry name" value="RNase_T"/>
    <property type="match status" value="1"/>
</dbReference>
<keyword evidence="10" id="KW-0238">DNA-binding</keyword>
<dbReference type="PANTHER" id="PTHR11046">
    <property type="entry name" value="OLIGORIBONUCLEASE, MITOCHONDRIAL"/>
    <property type="match status" value="1"/>
</dbReference>
<evidence type="ECO:0000256" key="9">
    <source>
        <dbReference type="ARBA" id="ARBA00022842"/>
    </source>
</evidence>
<dbReference type="InterPro" id="IPR038649">
    <property type="entry name" value="EXOI_SH3_sf"/>
</dbReference>
<organism evidence="18 19">
    <name type="scientific">Marinobacter psychrophilus</name>
    <dbReference type="NCBI Taxonomy" id="330734"/>
    <lineage>
        <taxon>Bacteria</taxon>
        <taxon>Pseudomonadati</taxon>
        <taxon>Pseudomonadota</taxon>
        <taxon>Gammaproteobacteria</taxon>
        <taxon>Pseudomonadales</taxon>
        <taxon>Marinobacteraceae</taxon>
        <taxon>Marinobacter</taxon>
    </lineage>
</organism>
<evidence type="ECO:0000259" key="17">
    <source>
        <dbReference type="PROSITE" id="PS51785"/>
    </source>
</evidence>
<reference evidence="18 19" key="1">
    <citation type="submission" date="2015-05" db="EMBL/GenBank/DDBJ databases">
        <title>Complete genome of Marinobacter psychrophilus strain 20041T isolated from sea-ice of the Canadian Basin.</title>
        <authorList>
            <person name="Song L."/>
            <person name="Ren L."/>
            <person name="Yu Y."/>
            <person name="Wang X."/>
        </authorList>
    </citation>
    <scope>NUCLEOTIDE SEQUENCE [LARGE SCALE GENOMIC DNA]</scope>
    <source>
        <strain evidence="18 19">20041</strain>
    </source>
</reference>
<dbReference type="STRING" id="330734.ABA45_12605"/>
<name>A0A0H4I2D2_9GAMM</name>
<evidence type="ECO:0000256" key="4">
    <source>
        <dbReference type="ARBA" id="ARBA00022722"/>
    </source>
</evidence>
<evidence type="ECO:0000313" key="18">
    <source>
        <dbReference type="EMBL" id="AKO53146.1"/>
    </source>
</evidence>
<dbReference type="FunFam" id="3.30.420.10:FF:000033">
    <property type="entry name" value="Exodeoxyribonuclease I"/>
    <property type="match status" value="1"/>
</dbReference>
<dbReference type="InterPro" id="IPR023607">
    <property type="entry name" value="Exodeoxyribonuclease_I"/>
</dbReference>
<evidence type="ECO:0000256" key="6">
    <source>
        <dbReference type="ARBA" id="ARBA00022763"/>
    </source>
</evidence>
<dbReference type="InterPro" id="IPR058561">
    <property type="entry name" value="Exonuc_1_C"/>
</dbReference>
<dbReference type="InterPro" id="IPR013620">
    <property type="entry name" value="Exonuc_1_SH3"/>
</dbReference>
<evidence type="ECO:0000256" key="2">
    <source>
        <dbReference type="ARBA" id="ARBA00012108"/>
    </source>
</evidence>
<comment type="catalytic activity">
    <reaction evidence="1">
        <text>Exonucleolytic cleavage in the 3'- to 5'-direction to yield nucleoside 5'-phosphates.</text>
        <dbReference type="EC" id="3.1.11.1"/>
    </reaction>
</comment>
<dbReference type="InterPro" id="IPR012337">
    <property type="entry name" value="RNaseH-like_sf"/>
</dbReference>
<evidence type="ECO:0000256" key="10">
    <source>
        <dbReference type="ARBA" id="ARBA00023125"/>
    </source>
</evidence>
<dbReference type="Pfam" id="PF26016">
    <property type="entry name" value="ExoI_C"/>
    <property type="match status" value="1"/>
</dbReference>
<dbReference type="Gene3D" id="1.10.287.1240">
    <property type="match status" value="1"/>
</dbReference>
<dbReference type="RefSeq" id="WP_048386617.1">
    <property type="nucleotide sequence ID" value="NZ_CP011494.1"/>
</dbReference>
<dbReference type="Gene3D" id="3.30.1520.20">
    <property type="entry name" value="Exonuclease ExoI, domain 2"/>
    <property type="match status" value="1"/>
</dbReference>
<evidence type="ECO:0000256" key="1">
    <source>
        <dbReference type="ARBA" id="ARBA00000563"/>
    </source>
</evidence>
<keyword evidence="6" id="KW-0227">DNA damage</keyword>
<feature type="binding site" evidence="15">
    <location>
        <position position="36"/>
    </location>
    <ligand>
        <name>Mg(2+)</name>
        <dbReference type="ChEBI" id="CHEBI:18420"/>
        <label>2</label>
    </ligand>
</feature>
<dbReference type="InterPro" id="IPR034747">
    <property type="entry name" value="EXOI_SH3"/>
</dbReference>
<dbReference type="InterPro" id="IPR022894">
    <property type="entry name" value="Oligoribonuclease"/>
</dbReference>
<dbReference type="PANTHER" id="PTHR11046:SF11">
    <property type="entry name" value="EXODEOXYRIBONUCLEASE I"/>
    <property type="match status" value="1"/>
</dbReference>
<comment type="subunit">
    <text evidence="13">Monomer. Interacts with ssb (via C-terminus); this interaction stimulates the exonuclease activity by recruiting the enzyme to its substrate.</text>
</comment>
<evidence type="ECO:0000256" key="15">
    <source>
        <dbReference type="PIRSR" id="PIRSR000977-2"/>
    </source>
</evidence>
<feature type="binding site" evidence="14">
    <location>
        <position position="184"/>
    </location>
    <ligand>
        <name>substrate</name>
    </ligand>
</feature>
<accession>A0A0H4I2D2</accession>
<dbReference type="Gene3D" id="3.30.420.10">
    <property type="entry name" value="Ribonuclease H-like superfamily/Ribonuclease H"/>
    <property type="match status" value="1"/>
</dbReference>
<dbReference type="InterPro" id="IPR013520">
    <property type="entry name" value="Ribonucl_H"/>
</dbReference>
<feature type="binding site" evidence="14">
    <location>
        <position position="36"/>
    </location>
    <ligand>
        <name>substrate</name>
    </ligand>
</feature>
<feature type="domain" description="ExoI SH3-like" evidence="16">
    <location>
        <begin position="221"/>
        <end position="379"/>
    </location>
</feature>
<dbReference type="Proteomes" id="UP000036406">
    <property type="component" value="Chromosome"/>
</dbReference>